<keyword evidence="3" id="KW-1185">Reference proteome</keyword>
<evidence type="ECO:0000313" key="3">
    <source>
        <dbReference type="Proteomes" id="UP000324222"/>
    </source>
</evidence>
<protein>
    <submittedName>
        <fullName evidence="2">Uncharacterized protein</fullName>
    </submittedName>
</protein>
<reference evidence="2 3" key="1">
    <citation type="submission" date="2019-05" db="EMBL/GenBank/DDBJ databases">
        <title>Another draft genome of Portunus trituberculatus and its Hox gene families provides insights of decapod evolution.</title>
        <authorList>
            <person name="Jeong J.-H."/>
            <person name="Song I."/>
            <person name="Kim S."/>
            <person name="Choi T."/>
            <person name="Kim D."/>
            <person name="Ryu S."/>
            <person name="Kim W."/>
        </authorList>
    </citation>
    <scope>NUCLEOTIDE SEQUENCE [LARGE SCALE GENOMIC DNA]</scope>
    <source>
        <tissue evidence="2">Muscle</tissue>
    </source>
</reference>
<gene>
    <name evidence="2" type="ORF">E2C01_068960</name>
</gene>
<proteinExistence type="predicted"/>
<feature type="region of interest" description="Disordered" evidence="1">
    <location>
        <begin position="22"/>
        <end position="58"/>
    </location>
</feature>
<comment type="caution">
    <text evidence="2">The sequence shown here is derived from an EMBL/GenBank/DDBJ whole genome shotgun (WGS) entry which is preliminary data.</text>
</comment>
<dbReference type="Proteomes" id="UP000324222">
    <property type="component" value="Unassembled WGS sequence"/>
</dbReference>
<name>A0A5B7HXC2_PORTR</name>
<sequence>MLLQSRVQPTSMFAHFLVGRRGGLHRGGGGPGGGGGRVPVALPFAPSHHRFPSSPSEL</sequence>
<organism evidence="2 3">
    <name type="scientific">Portunus trituberculatus</name>
    <name type="common">Swimming crab</name>
    <name type="synonym">Neptunus trituberculatus</name>
    <dbReference type="NCBI Taxonomy" id="210409"/>
    <lineage>
        <taxon>Eukaryota</taxon>
        <taxon>Metazoa</taxon>
        <taxon>Ecdysozoa</taxon>
        <taxon>Arthropoda</taxon>
        <taxon>Crustacea</taxon>
        <taxon>Multicrustacea</taxon>
        <taxon>Malacostraca</taxon>
        <taxon>Eumalacostraca</taxon>
        <taxon>Eucarida</taxon>
        <taxon>Decapoda</taxon>
        <taxon>Pleocyemata</taxon>
        <taxon>Brachyura</taxon>
        <taxon>Eubrachyura</taxon>
        <taxon>Portunoidea</taxon>
        <taxon>Portunidae</taxon>
        <taxon>Portuninae</taxon>
        <taxon>Portunus</taxon>
    </lineage>
</organism>
<accession>A0A5B7HXC2</accession>
<feature type="compositionally biased region" description="Gly residues" evidence="1">
    <location>
        <begin position="25"/>
        <end position="37"/>
    </location>
</feature>
<dbReference type="AlphaFoldDB" id="A0A5B7HXC2"/>
<evidence type="ECO:0000256" key="1">
    <source>
        <dbReference type="SAM" id="MobiDB-lite"/>
    </source>
</evidence>
<evidence type="ECO:0000313" key="2">
    <source>
        <dbReference type="EMBL" id="MPC74593.1"/>
    </source>
</evidence>
<dbReference type="EMBL" id="VSRR010039243">
    <property type="protein sequence ID" value="MPC74593.1"/>
    <property type="molecule type" value="Genomic_DNA"/>
</dbReference>